<dbReference type="Pfam" id="PF00078">
    <property type="entry name" value="RVT_1"/>
    <property type="match status" value="1"/>
</dbReference>
<dbReference type="InterPro" id="IPR000477">
    <property type="entry name" value="RT_dom"/>
</dbReference>
<dbReference type="PANTHER" id="PTHR31635:SF196">
    <property type="entry name" value="REVERSE TRANSCRIPTASE DOMAIN-CONTAINING PROTEIN-RELATED"/>
    <property type="match status" value="1"/>
</dbReference>
<dbReference type="Proteomes" id="UP000197138">
    <property type="component" value="Unassembled WGS sequence"/>
</dbReference>
<sequence>MKNMKARRGQVSMKIDFMKAFDRLEWSFITTILRNFGFQDKCISRIFQCISTSSFSILINDSPYGYFQPERGKCQGDPISPYLFVLATEELFGFFYRAIANKERRGIRISRDGLTISHLMFIDDLLVLTRASLSEVQHTKHLLDKFYP</sequence>
<dbReference type="PROSITE" id="PS50878">
    <property type="entry name" value="RT_POL"/>
    <property type="match status" value="1"/>
</dbReference>
<evidence type="ECO:0000313" key="2">
    <source>
        <dbReference type="EMBL" id="OWM67701.1"/>
    </source>
</evidence>
<dbReference type="AlphaFoldDB" id="A0A218W639"/>
<evidence type="ECO:0000259" key="1">
    <source>
        <dbReference type="PROSITE" id="PS50878"/>
    </source>
</evidence>
<proteinExistence type="predicted"/>
<feature type="domain" description="Reverse transcriptase" evidence="1">
    <location>
        <begin position="1"/>
        <end position="148"/>
    </location>
</feature>
<protein>
    <recommendedName>
        <fullName evidence="1">Reverse transcriptase domain-containing protein</fullName>
    </recommendedName>
</protein>
<reference evidence="3" key="1">
    <citation type="journal article" date="2017" name="Plant J.">
        <title>The pomegranate (Punica granatum L.) genome and the genomics of punicalagin biosynthesis.</title>
        <authorList>
            <person name="Qin G."/>
            <person name="Xu C."/>
            <person name="Ming R."/>
            <person name="Tang H."/>
            <person name="Guyot R."/>
            <person name="Kramer E.M."/>
            <person name="Hu Y."/>
            <person name="Yi X."/>
            <person name="Qi Y."/>
            <person name="Xu X."/>
            <person name="Gao Z."/>
            <person name="Pan H."/>
            <person name="Jian J."/>
            <person name="Tian Y."/>
            <person name="Yue Z."/>
            <person name="Xu Y."/>
        </authorList>
    </citation>
    <scope>NUCLEOTIDE SEQUENCE [LARGE SCALE GENOMIC DNA]</scope>
    <source>
        <strain evidence="3">cv. Dabenzi</strain>
    </source>
</reference>
<dbReference type="PANTHER" id="PTHR31635">
    <property type="entry name" value="REVERSE TRANSCRIPTASE DOMAIN-CONTAINING PROTEIN-RELATED"/>
    <property type="match status" value="1"/>
</dbReference>
<organism evidence="2 3">
    <name type="scientific">Punica granatum</name>
    <name type="common">Pomegranate</name>
    <dbReference type="NCBI Taxonomy" id="22663"/>
    <lineage>
        <taxon>Eukaryota</taxon>
        <taxon>Viridiplantae</taxon>
        <taxon>Streptophyta</taxon>
        <taxon>Embryophyta</taxon>
        <taxon>Tracheophyta</taxon>
        <taxon>Spermatophyta</taxon>
        <taxon>Magnoliopsida</taxon>
        <taxon>eudicotyledons</taxon>
        <taxon>Gunneridae</taxon>
        <taxon>Pentapetalae</taxon>
        <taxon>rosids</taxon>
        <taxon>malvids</taxon>
        <taxon>Myrtales</taxon>
        <taxon>Lythraceae</taxon>
        <taxon>Punica</taxon>
    </lineage>
</organism>
<evidence type="ECO:0000313" key="3">
    <source>
        <dbReference type="Proteomes" id="UP000197138"/>
    </source>
</evidence>
<gene>
    <name evidence="2" type="ORF">CDL15_Pgr019202</name>
</gene>
<accession>A0A218W639</accession>
<name>A0A218W639_PUNGR</name>
<dbReference type="EMBL" id="MTKT01005376">
    <property type="protein sequence ID" value="OWM67701.1"/>
    <property type="molecule type" value="Genomic_DNA"/>
</dbReference>
<comment type="caution">
    <text evidence="2">The sequence shown here is derived from an EMBL/GenBank/DDBJ whole genome shotgun (WGS) entry which is preliminary data.</text>
</comment>